<protein>
    <submittedName>
        <fullName evidence="2">Lactoylglutathione lyase and related lyases</fullName>
    </submittedName>
</protein>
<dbReference type="SUPFAM" id="SSF54593">
    <property type="entry name" value="Glyoxalase/Bleomycin resistance protein/Dihydroxybiphenyl dioxygenase"/>
    <property type="match status" value="1"/>
</dbReference>
<dbReference type="AlphaFoldDB" id="A0A3B0RP70"/>
<dbReference type="GO" id="GO:0016829">
    <property type="term" value="F:lyase activity"/>
    <property type="evidence" value="ECO:0007669"/>
    <property type="project" value="UniProtKB-KW"/>
</dbReference>
<dbReference type="Gene3D" id="3.10.180.10">
    <property type="entry name" value="2,3-Dihydroxybiphenyl 1,2-Dioxygenase, domain 1"/>
    <property type="match status" value="1"/>
</dbReference>
<sequence length="130" mass="13938">MIGYATLGTNDLPRALEFYDALLSEIGAKRLMELDENGFTLYGVDMIQPSLAITRPFNGEPATAGNGNMIGFLMQERAQVDSFHAKGLELGGSDEGAPGVRGDEGDQAFYAAYFRDPEGNKLAAFRVGPA</sequence>
<accession>A0A3B0RP70</accession>
<dbReference type="InterPro" id="IPR004360">
    <property type="entry name" value="Glyas_Fos-R_dOase_dom"/>
</dbReference>
<dbReference type="Pfam" id="PF00903">
    <property type="entry name" value="Glyoxalase"/>
    <property type="match status" value="1"/>
</dbReference>
<organism evidence="2">
    <name type="scientific">hydrothermal vent metagenome</name>
    <dbReference type="NCBI Taxonomy" id="652676"/>
    <lineage>
        <taxon>unclassified sequences</taxon>
        <taxon>metagenomes</taxon>
        <taxon>ecological metagenomes</taxon>
    </lineage>
</organism>
<evidence type="ECO:0000259" key="1">
    <source>
        <dbReference type="PROSITE" id="PS51819"/>
    </source>
</evidence>
<dbReference type="EMBL" id="UOEF01000165">
    <property type="protein sequence ID" value="VAV93462.1"/>
    <property type="molecule type" value="Genomic_DNA"/>
</dbReference>
<feature type="domain" description="VOC" evidence="1">
    <location>
        <begin position="1"/>
        <end position="127"/>
    </location>
</feature>
<dbReference type="InterPro" id="IPR037523">
    <property type="entry name" value="VOC_core"/>
</dbReference>
<dbReference type="PANTHER" id="PTHR35006">
    <property type="entry name" value="GLYOXALASE FAMILY PROTEIN (AFU_ORTHOLOGUE AFUA_5G14830)"/>
    <property type="match status" value="1"/>
</dbReference>
<keyword evidence="2" id="KW-0456">Lyase</keyword>
<name>A0A3B0RP70_9ZZZZ</name>
<evidence type="ECO:0000313" key="2">
    <source>
        <dbReference type="EMBL" id="VAV93462.1"/>
    </source>
</evidence>
<dbReference type="PROSITE" id="PS51819">
    <property type="entry name" value="VOC"/>
    <property type="match status" value="1"/>
</dbReference>
<reference evidence="2" key="1">
    <citation type="submission" date="2018-06" db="EMBL/GenBank/DDBJ databases">
        <authorList>
            <person name="Zhirakovskaya E."/>
        </authorList>
    </citation>
    <scope>NUCLEOTIDE SEQUENCE</scope>
</reference>
<dbReference type="PANTHER" id="PTHR35006:SF1">
    <property type="entry name" value="BLL2941 PROTEIN"/>
    <property type="match status" value="1"/>
</dbReference>
<proteinExistence type="predicted"/>
<gene>
    <name evidence="2" type="ORF">MNBD_ALPHA04-1888</name>
</gene>
<dbReference type="InterPro" id="IPR029068">
    <property type="entry name" value="Glyas_Bleomycin-R_OHBP_Dase"/>
</dbReference>
<dbReference type="CDD" id="cd07262">
    <property type="entry name" value="VOC_like"/>
    <property type="match status" value="1"/>
</dbReference>